<dbReference type="GO" id="GO:0050660">
    <property type="term" value="F:flavin adenine dinucleotide binding"/>
    <property type="evidence" value="ECO:0007669"/>
    <property type="project" value="TreeGrafter"/>
</dbReference>
<dbReference type="CDD" id="cd07035">
    <property type="entry name" value="TPP_PYR_POX_like"/>
    <property type="match status" value="1"/>
</dbReference>
<evidence type="ECO:0000256" key="7">
    <source>
        <dbReference type="RuleBase" id="RU362132"/>
    </source>
</evidence>
<evidence type="ECO:0000313" key="13">
    <source>
        <dbReference type="Proteomes" id="UP000782241"/>
    </source>
</evidence>
<evidence type="ECO:0000256" key="1">
    <source>
        <dbReference type="ARBA" id="ARBA00004141"/>
    </source>
</evidence>
<dbReference type="GO" id="GO:0016020">
    <property type="term" value="C:membrane"/>
    <property type="evidence" value="ECO:0007669"/>
    <property type="project" value="UniProtKB-SubCell"/>
</dbReference>
<dbReference type="SUPFAM" id="SSF52518">
    <property type="entry name" value="Thiamin diphosphate-binding fold (THDP-binding)"/>
    <property type="match status" value="2"/>
</dbReference>
<dbReference type="InterPro" id="IPR011766">
    <property type="entry name" value="TPP_enzyme_TPP-bd"/>
</dbReference>
<dbReference type="InterPro" id="IPR007568">
    <property type="entry name" value="RTA1"/>
</dbReference>
<name>A0A9P7HA46_9HYPO</name>
<dbReference type="NCBIfam" id="NF006378">
    <property type="entry name" value="PRK08617.1"/>
    <property type="match status" value="1"/>
</dbReference>
<dbReference type="Pfam" id="PF00205">
    <property type="entry name" value="TPP_enzyme_M"/>
    <property type="match status" value="1"/>
</dbReference>
<feature type="domain" description="Thiamine pyrophosphate enzyme central" evidence="9">
    <location>
        <begin position="517"/>
        <end position="650"/>
    </location>
</feature>
<dbReference type="GO" id="GO:0034077">
    <property type="term" value="P:butanediol metabolic process"/>
    <property type="evidence" value="ECO:0007669"/>
    <property type="project" value="InterPro"/>
</dbReference>
<keyword evidence="5 7" id="KW-0786">Thiamine pyrophosphate</keyword>
<dbReference type="InterPro" id="IPR012782">
    <property type="entry name" value="Acetolactate_synth_catblc"/>
</dbReference>
<dbReference type="Pfam" id="PF02776">
    <property type="entry name" value="TPP_enzyme_N"/>
    <property type="match status" value="1"/>
</dbReference>
<feature type="transmembrane region" description="Helical" evidence="8">
    <location>
        <begin position="242"/>
        <end position="266"/>
    </location>
</feature>
<dbReference type="PANTHER" id="PTHR18968:SF129">
    <property type="entry name" value="ACETOLACTATE SYNTHASE"/>
    <property type="match status" value="1"/>
</dbReference>
<reference evidence="12" key="1">
    <citation type="submission" date="2021-04" db="EMBL/GenBank/DDBJ databases">
        <title>Draft genome of Fusarium avenaceum strain F156N33, isolated from an atmospheric sample in Virginia.</title>
        <authorList>
            <person name="Yang S."/>
            <person name="Vinatzer B.A."/>
            <person name="Coleman J."/>
        </authorList>
    </citation>
    <scope>NUCLEOTIDE SEQUENCE</scope>
    <source>
        <strain evidence="12">F156N33</strain>
    </source>
</reference>
<keyword evidence="13" id="KW-1185">Reference proteome</keyword>
<dbReference type="InterPro" id="IPR012000">
    <property type="entry name" value="Thiamin_PyroP_enz_cen_dom"/>
</dbReference>
<protein>
    <recommendedName>
        <fullName evidence="14">Pyruvate decarboxylase</fullName>
    </recommendedName>
</protein>
<evidence type="ECO:0000256" key="3">
    <source>
        <dbReference type="ARBA" id="ARBA00022692"/>
    </source>
</evidence>
<organism evidence="12 13">
    <name type="scientific">Fusarium avenaceum</name>
    <dbReference type="NCBI Taxonomy" id="40199"/>
    <lineage>
        <taxon>Eukaryota</taxon>
        <taxon>Fungi</taxon>
        <taxon>Dikarya</taxon>
        <taxon>Ascomycota</taxon>
        <taxon>Pezizomycotina</taxon>
        <taxon>Sordariomycetes</taxon>
        <taxon>Hypocreomycetidae</taxon>
        <taxon>Hypocreales</taxon>
        <taxon>Nectriaceae</taxon>
        <taxon>Fusarium</taxon>
        <taxon>Fusarium tricinctum species complex</taxon>
    </lineage>
</organism>
<dbReference type="EMBL" id="JAGPUO010000006">
    <property type="protein sequence ID" value="KAG5661810.1"/>
    <property type="molecule type" value="Genomic_DNA"/>
</dbReference>
<evidence type="ECO:0000259" key="9">
    <source>
        <dbReference type="Pfam" id="PF00205"/>
    </source>
</evidence>
<dbReference type="NCBIfam" id="TIGR02418">
    <property type="entry name" value="acolac_catab"/>
    <property type="match status" value="1"/>
</dbReference>
<dbReference type="Pfam" id="PF04479">
    <property type="entry name" value="RTA1"/>
    <property type="match status" value="1"/>
</dbReference>
<dbReference type="AlphaFoldDB" id="A0A9P7HA46"/>
<evidence type="ECO:0000259" key="10">
    <source>
        <dbReference type="Pfam" id="PF02775"/>
    </source>
</evidence>
<keyword evidence="4 8" id="KW-1133">Transmembrane helix</keyword>
<evidence type="ECO:0000256" key="2">
    <source>
        <dbReference type="ARBA" id="ARBA00007812"/>
    </source>
</evidence>
<evidence type="ECO:0008006" key="14">
    <source>
        <dbReference type="Google" id="ProtNLM"/>
    </source>
</evidence>
<feature type="transmembrane region" description="Helical" evidence="8">
    <location>
        <begin position="89"/>
        <end position="107"/>
    </location>
</feature>
<evidence type="ECO:0000256" key="6">
    <source>
        <dbReference type="ARBA" id="ARBA00023136"/>
    </source>
</evidence>
<dbReference type="GO" id="GO:0000287">
    <property type="term" value="F:magnesium ion binding"/>
    <property type="evidence" value="ECO:0007669"/>
    <property type="project" value="InterPro"/>
</dbReference>
<comment type="similarity">
    <text evidence="2 7">Belongs to the TPP enzyme family.</text>
</comment>
<feature type="transmembrane region" description="Helical" evidence="8">
    <location>
        <begin position="163"/>
        <end position="183"/>
    </location>
</feature>
<dbReference type="Gene3D" id="3.40.50.970">
    <property type="match status" value="2"/>
</dbReference>
<keyword evidence="3 8" id="KW-0812">Transmembrane</keyword>
<comment type="subcellular location">
    <subcellularLocation>
        <location evidence="1">Membrane</location>
        <topology evidence="1">Multi-pass membrane protein</topology>
    </subcellularLocation>
</comment>
<evidence type="ECO:0000256" key="8">
    <source>
        <dbReference type="SAM" id="Phobius"/>
    </source>
</evidence>
<dbReference type="InterPro" id="IPR012001">
    <property type="entry name" value="Thiamin_PyroP_enz_TPP-bd_dom"/>
</dbReference>
<dbReference type="InterPro" id="IPR029061">
    <property type="entry name" value="THDP-binding"/>
</dbReference>
<evidence type="ECO:0000256" key="5">
    <source>
        <dbReference type="ARBA" id="ARBA00023052"/>
    </source>
</evidence>
<dbReference type="GO" id="GO:0009099">
    <property type="term" value="P:L-valine biosynthetic process"/>
    <property type="evidence" value="ECO:0007669"/>
    <property type="project" value="TreeGrafter"/>
</dbReference>
<dbReference type="GO" id="GO:0009097">
    <property type="term" value="P:isoleucine biosynthetic process"/>
    <property type="evidence" value="ECO:0007669"/>
    <property type="project" value="TreeGrafter"/>
</dbReference>
<dbReference type="GO" id="GO:0005948">
    <property type="term" value="C:acetolactate synthase complex"/>
    <property type="evidence" value="ECO:0007669"/>
    <property type="project" value="TreeGrafter"/>
</dbReference>
<gene>
    <name evidence="12" type="ORF">KAF25_004049</name>
</gene>
<dbReference type="Proteomes" id="UP000782241">
    <property type="component" value="Unassembled WGS sequence"/>
</dbReference>
<comment type="caution">
    <text evidence="12">The sequence shown here is derived from an EMBL/GenBank/DDBJ whole genome shotgun (WGS) entry which is preliminary data.</text>
</comment>
<dbReference type="PANTHER" id="PTHR18968">
    <property type="entry name" value="THIAMINE PYROPHOSPHATE ENZYMES"/>
    <property type="match status" value="1"/>
</dbReference>
<feature type="transmembrane region" description="Helical" evidence="8">
    <location>
        <begin position="34"/>
        <end position="55"/>
    </location>
</feature>
<dbReference type="SUPFAM" id="SSF52467">
    <property type="entry name" value="DHS-like NAD/FAD-binding domain"/>
    <property type="match status" value="1"/>
</dbReference>
<dbReference type="Gene3D" id="3.40.50.1220">
    <property type="entry name" value="TPP-binding domain"/>
    <property type="match status" value="1"/>
</dbReference>
<sequence>MNDTDNFVIFGPKANCTLDLCPVEMSVYGYRPSLPANVAFAALFTLGTAIHAYLGFKWKTPWFMWCLILSCTHEVAGYVSRILLWVNPWSFVAITQAPVFYCAAIYVTLGQSIEHYGPGLARFPTKYFAWVFVPMDVISLILQGTGGGLSASSSGASQVGVDVAMAGLILQVIMLVAFSVLFADYMFRYLRSKTTRSLQSRDKLFFGFLAIAVLTTLARCIFRCYELKEGYSGELIKHEDLFIALEGVLIVVAVFCLCIAHPGFIFNRTAKVYYSVATGAAGSDDSAYRPKLSEPAKEPMRHQIESLDKQQLVASPNAMATDTKTETVQIVIDSLVAAGVKYVFGVPGAKIDSVFNGLVDHKEIKLVVCRHEQNAAFIAGAIGKITGRPGVCIATSGPGTSNLVTGLVTATDEGAPMVAIVGSVQRSHMLKKTHQSLRGIELLTPVTKKAAGATVEDQVAEIMLDAFREATAYPQGATAVSLPIDIMLTGVSKSTIPAFPSSAFVSPNYGPSSEQIIDEAIKRIQSAKAPVLFLGMRAADPGVIDAVQRFLQKHPMPVVETFQAAGAISKDLFHLFYGRVGLFRNQPGDKLLALSDLVITVGFDQAEYDADVWNAANHLDILHLDFVPADWGYFYAPKLEIIGSPAQNLDLLSGKLDNAARLQETEKAKAILNELHDWKKSPEASANDPTGRVHPLYFIRQLQEMMPEFTTVAVDVGSVYIWMCRYFYSYKPKTFLVSNVQQTLGVAMPWAIGASLCQSPPCSSKVVSISGDGGFMFSSQELVTAVQQGCNITHFIWNDGRYNMVEFQEAKKYGRSAGVNLGGMDFVKFAEASGAKGFRVDSPSDLKSVMKEALEFEGVCLVDVNIDYSQNLALMEQVDLGVIA</sequence>
<dbReference type="GO" id="GO:0030976">
    <property type="term" value="F:thiamine pyrophosphate binding"/>
    <property type="evidence" value="ECO:0007669"/>
    <property type="project" value="InterPro"/>
</dbReference>
<feature type="transmembrane region" description="Helical" evidence="8">
    <location>
        <begin position="62"/>
        <end position="83"/>
    </location>
</feature>
<accession>A0A9P7HA46</accession>
<feature type="transmembrane region" description="Helical" evidence="8">
    <location>
        <begin position="127"/>
        <end position="151"/>
    </location>
</feature>
<evidence type="ECO:0000259" key="11">
    <source>
        <dbReference type="Pfam" id="PF02776"/>
    </source>
</evidence>
<dbReference type="InterPro" id="IPR029035">
    <property type="entry name" value="DHS-like_NAD/FAD-binding_dom"/>
</dbReference>
<feature type="transmembrane region" description="Helical" evidence="8">
    <location>
        <begin position="204"/>
        <end position="222"/>
    </location>
</feature>
<evidence type="ECO:0000313" key="12">
    <source>
        <dbReference type="EMBL" id="KAG5661810.1"/>
    </source>
</evidence>
<dbReference type="InterPro" id="IPR045229">
    <property type="entry name" value="TPP_enz"/>
</dbReference>
<feature type="domain" description="Thiamine pyrophosphate enzyme TPP-binding" evidence="10">
    <location>
        <begin position="715"/>
        <end position="864"/>
    </location>
</feature>
<dbReference type="Pfam" id="PF02775">
    <property type="entry name" value="TPP_enzyme_C"/>
    <property type="match status" value="1"/>
</dbReference>
<evidence type="ECO:0000256" key="4">
    <source>
        <dbReference type="ARBA" id="ARBA00022989"/>
    </source>
</evidence>
<dbReference type="FunFam" id="3.40.50.970:FF:000007">
    <property type="entry name" value="Acetolactate synthase"/>
    <property type="match status" value="1"/>
</dbReference>
<dbReference type="GO" id="GO:0003984">
    <property type="term" value="F:acetolactate synthase activity"/>
    <property type="evidence" value="ECO:0007669"/>
    <property type="project" value="InterPro"/>
</dbReference>
<feature type="domain" description="Thiamine pyrophosphate enzyme N-terminal TPP-binding" evidence="11">
    <location>
        <begin position="327"/>
        <end position="435"/>
    </location>
</feature>
<proteinExistence type="inferred from homology"/>
<keyword evidence="6 8" id="KW-0472">Membrane</keyword>